<dbReference type="NCBIfam" id="NF038065">
    <property type="entry name" value="Pr6Pr"/>
    <property type="match status" value="1"/>
</dbReference>
<dbReference type="InterPro" id="IPR049713">
    <property type="entry name" value="Pr6Pr-like"/>
</dbReference>
<accession>A0A3D9FHF7</accession>
<sequence>MTSNLARPIALLTALIAWTGLAIQLGLLIAQFNAQGLSPAAALWRFFGFFTILTNSGVALVATAMALRPQGRLAGPLSRMVTAAAILLVGLVYSLALRHIWNPEGLQLVADHMLHDATPLLFAFAWLLFPHEGLGWRAGLWAAVPPLAYCIYAFARGAADGWYAYYFLDPTQMTLGLLAGTMAMLLAGFIAAGMLLVAIDRMLARRSAA</sequence>
<name>A0A3D9FHF7_9SPHN</name>
<evidence type="ECO:0008006" key="4">
    <source>
        <dbReference type="Google" id="ProtNLM"/>
    </source>
</evidence>
<feature type="transmembrane region" description="Helical" evidence="1">
    <location>
        <begin position="44"/>
        <end position="67"/>
    </location>
</feature>
<dbReference type="Proteomes" id="UP000256310">
    <property type="component" value="Unassembled WGS sequence"/>
</dbReference>
<evidence type="ECO:0000256" key="1">
    <source>
        <dbReference type="SAM" id="Phobius"/>
    </source>
</evidence>
<keyword evidence="3" id="KW-1185">Reference proteome</keyword>
<feature type="transmembrane region" description="Helical" evidence="1">
    <location>
        <begin position="113"/>
        <end position="129"/>
    </location>
</feature>
<protein>
    <recommendedName>
        <fullName evidence="4">FAR-17a/AIG1-like protein</fullName>
    </recommendedName>
</protein>
<dbReference type="EMBL" id="QRDP01000004">
    <property type="protein sequence ID" value="RED17017.1"/>
    <property type="molecule type" value="Genomic_DNA"/>
</dbReference>
<gene>
    <name evidence="2" type="ORF">DFR46_2051</name>
</gene>
<comment type="caution">
    <text evidence="2">The sequence shown here is derived from an EMBL/GenBank/DDBJ whole genome shotgun (WGS) entry which is preliminary data.</text>
</comment>
<proteinExistence type="predicted"/>
<dbReference type="RefSeq" id="WP_116236349.1">
    <property type="nucleotide sequence ID" value="NZ_QRDP01000004.1"/>
</dbReference>
<keyword evidence="1" id="KW-1133">Transmembrane helix</keyword>
<evidence type="ECO:0000313" key="2">
    <source>
        <dbReference type="EMBL" id="RED17017.1"/>
    </source>
</evidence>
<feature type="transmembrane region" description="Helical" evidence="1">
    <location>
        <begin position="136"/>
        <end position="155"/>
    </location>
</feature>
<dbReference type="OrthoDB" id="9809977at2"/>
<evidence type="ECO:0000313" key="3">
    <source>
        <dbReference type="Proteomes" id="UP000256310"/>
    </source>
</evidence>
<feature type="transmembrane region" description="Helical" evidence="1">
    <location>
        <begin position="79"/>
        <end position="101"/>
    </location>
</feature>
<feature type="transmembrane region" description="Helical" evidence="1">
    <location>
        <begin position="175"/>
        <end position="199"/>
    </location>
</feature>
<keyword evidence="1" id="KW-0812">Transmembrane</keyword>
<dbReference type="AlphaFoldDB" id="A0A3D9FHF7"/>
<organism evidence="2 3">
    <name type="scientific">Parasphingopyxis lamellibrachiae</name>
    <dbReference type="NCBI Taxonomy" id="680125"/>
    <lineage>
        <taxon>Bacteria</taxon>
        <taxon>Pseudomonadati</taxon>
        <taxon>Pseudomonadota</taxon>
        <taxon>Alphaproteobacteria</taxon>
        <taxon>Sphingomonadales</taxon>
        <taxon>Sphingomonadaceae</taxon>
        <taxon>Parasphingopyxis</taxon>
    </lineage>
</organism>
<reference evidence="2 3" key="1">
    <citation type="submission" date="2018-07" db="EMBL/GenBank/DDBJ databases">
        <title>Genomic Encyclopedia of Type Strains, Phase IV (KMG-IV): sequencing the most valuable type-strain genomes for metagenomic binning, comparative biology and taxonomic classification.</title>
        <authorList>
            <person name="Goeker M."/>
        </authorList>
    </citation>
    <scope>NUCLEOTIDE SEQUENCE [LARGE SCALE GENOMIC DNA]</scope>
    <source>
        <strain evidence="2 3">DSM 26725</strain>
    </source>
</reference>
<keyword evidence="1" id="KW-0472">Membrane</keyword>